<evidence type="ECO:0000256" key="5">
    <source>
        <dbReference type="ARBA" id="ARBA00022989"/>
    </source>
</evidence>
<feature type="transmembrane region" description="Helical" evidence="8">
    <location>
        <begin position="63"/>
        <end position="89"/>
    </location>
</feature>
<organism evidence="10 11">
    <name type="scientific">Daphnia pulex</name>
    <name type="common">Water flea</name>
    <dbReference type="NCBI Taxonomy" id="6669"/>
    <lineage>
        <taxon>Eukaryota</taxon>
        <taxon>Metazoa</taxon>
        <taxon>Ecdysozoa</taxon>
        <taxon>Arthropoda</taxon>
        <taxon>Crustacea</taxon>
        <taxon>Branchiopoda</taxon>
        <taxon>Diplostraca</taxon>
        <taxon>Cladocera</taxon>
        <taxon>Anomopoda</taxon>
        <taxon>Daphniidae</taxon>
        <taxon>Daphnia</taxon>
    </lineage>
</organism>
<dbReference type="HOGENOM" id="CLU_000445_33_1_1"/>
<reference evidence="10 11" key="1">
    <citation type="journal article" date="2011" name="Science">
        <title>The ecoresponsive genome of Daphnia pulex.</title>
        <authorList>
            <person name="Colbourne J.K."/>
            <person name="Pfrender M.E."/>
            <person name="Gilbert D."/>
            <person name="Thomas W.K."/>
            <person name="Tucker A."/>
            <person name="Oakley T.H."/>
            <person name="Tokishita S."/>
            <person name="Aerts A."/>
            <person name="Arnold G.J."/>
            <person name="Basu M.K."/>
            <person name="Bauer D.J."/>
            <person name="Caceres C.E."/>
            <person name="Carmel L."/>
            <person name="Casola C."/>
            <person name="Choi J.H."/>
            <person name="Detter J.C."/>
            <person name="Dong Q."/>
            <person name="Dusheyko S."/>
            <person name="Eads B.D."/>
            <person name="Frohlich T."/>
            <person name="Geiler-Samerotte K.A."/>
            <person name="Gerlach D."/>
            <person name="Hatcher P."/>
            <person name="Jogdeo S."/>
            <person name="Krijgsveld J."/>
            <person name="Kriventseva E.V."/>
            <person name="Kultz D."/>
            <person name="Laforsch C."/>
            <person name="Lindquist E."/>
            <person name="Lopez J."/>
            <person name="Manak J.R."/>
            <person name="Muller J."/>
            <person name="Pangilinan J."/>
            <person name="Patwardhan R.P."/>
            <person name="Pitluck S."/>
            <person name="Pritham E.J."/>
            <person name="Rechtsteiner A."/>
            <person name="Rho M."/>
            <person name="Rogozin I.B."/>
            <person name="Sakarya O."/>
            <person name="Salamov A."/>
            <person name="Schaack S."/>
            <person name="Shapiro H."/>
            <person name="Shiga Y."/>
            <person name="Skalitzky C."/>
            <person name="Smith Z."/>
            <person name="Souvorov A."/>
            <person name="Sung W."/>
            <person name="Tang Z."/>
            <person name="Tsuchiya D."/>
            <person name="Tu H."/>
            <person name="Vos H."/>
            <person name="Wang M."/>
            <person name="Wolf Y.I."/>
            <person name="Yamagata H."/>
            <person name="Yamada T."/>
            <person name="Ye Y."/>
            <person name="Shaw J.R."/>
            <person name="Andrews J."/>
            <person name="Crease T.J."/>
            <person name="Tang H."/>
            <person name="Lucas S.M."/>
            <person name="Robertson H.M."/>
            <person name="Bork P."/>
            <person name="Koonin E.V."/>
            <person name="Zdobnov E.M."/>
            <person name="Grigoriev I.V."/>
            <person name="Lynch M."/>
            <person name="Boore J.L."/>
        </authorList>
    </citation>
    <scope>NUCLEOTIDE SEQUENCE [LARGE SCALE GENOMIC DNA]</scope>
</reference>
<evidence type="ECO:0000256" key="6">
    <source>
        <dbReference type="ARBA" id="ARBA00023136"/>
    </source>
</evidence>
<dbReference type="Proteomes" id="UP000000305">
    <property type="component" value="Unassembled WGS sequence"/>
</dbReference>
<dbReference type="GO" id="GO:0008519">
    <property type="term" value="F:ammonium channel activity"/>
    <property type="evidence" value="ECO:0000318"/>
    <property type="project" value="GO_Central"/>
</dbReference>
<feature type="transmembrane region" description="Helical" evidence="8">
    <location>
        <begin position="31"/>
        <end position="51"/>
    </location>
</feature>
<dbReference type="OMA" id="HWIWSTD"/>
<dbReference type="AlphaFoldDB" id="E9FWC4"/>
<keyword evidence="7" id="KW-0924">Ammonia transport</keyword>
<evidence type="ECO:0000256" key="7">
    <source>
        <dbReference type="ARBA" id="ARBA00023177"/>
    </source>
</evidence>
<feature type="transmembrane region" description="Helical" evidence="8">
    <location>
        <begin position="284"/>
        <end position="304"/>
    </location>
</feature>
<dbReference type="FunCoup" id="E9FWC4">
    <property type="interactions" value="5"/>
</dbReference>
<dbReference type="PhylomeDB" id="E9FWC4"/>
<dbReference type="Pfam" id="PF00909">
    <property type="entry name" value="Ammonium_transp"/>
    <property type="match status" value="1"/>
</dbReference>
<name>E9FWC4_DAPPU</name>
<keyword evidence="11" id="KW-1185">Reference proteome</keyword>
<dbReference type="PANTHER" id="PTHR11730">
    <property type="entry name" value="AMMONIUM TRANSPORTER"/>
    <property type="match status" value="1"/>
</dbReference>
<evidence type="ECO:0000256" key="4">
    <source>
        <dbReference type="ARBA" id="ARBA00022692"/>
    </source>
</evidence>
<feature type="transmembrane region" description="Helical" evidence="8">
    <location>
        <begin position="248"/>
        <end position="272"/>
    </location>
</feature>
<comment type="similarity">
    <text evidence="2">Belongs to the ammonia transporter channel (TC 1.A.11.2) family.</text>
</comment>
<dbReference type="InterPro" id="IPR029020">
    <property type="entry name" value="Ammonium/urea_transptr"/>
</dbReference>
<evidence type="ECO:0000256" key="1">
    <source>
        <dbReference type="ARBA" id="ARBA00004141"/>
    </source>
</evidence>
<gene>
    <name evidence="10" type="ORF">DAPPUDRAFT_311255</name>
</gene>
<dbReference type="InterPro" id="IPR018047">
    <property type="entry name" value="Ammonium_transpt_CS"/>
</dbReference>
<feature type="transmembrane region" description="Helical" evidence="8">
    <location>
        <begin position="349"/>
        <end position="368"/>
    </location>
</feature>
<keyword evidence="3" id="KW-0813">Transport</keyword>
<keyword evidence="5 8" id="KW-1133">Transmembrane helix</keyword>
<protein>
    <recommendedName>
        <fullName evidence="9">Ammonium transporter AmtB-like domain-containing protein</fullName>
    </recommendedName>
</protein>
<accession>E9FWC4</accession>
<dbReference type="InParanoid" id="E9FWC4"/>
<evidence type="ECO:0000256" key="3">
    <source>
        <dbReference type="ARBA" id="ARBA00022448"/>
    </source>
</evidence>
<dbReference type="PROSITE" id="PS01219">
    <property type="entry name" value="AMMONIUM_TRANSP"/>
    <property type="match status" value="1"/>
</dbReference>
<dbReference type="eggNOG" id="KOG0682">
    <property type="taxonomic scope" value="Eukaryota"/>
</dbReference>
<feature type="domain" description="Ammonium transporter AmtB-like" evidence="9">
    <location>
        <begin position="33"/>
        <end position="429"/>
    </location>
</feature>
<dbReference type="KEGG" id="dpx:DAPPUDRAFT_311255"/>
<dbReference type="EMBL" id="GL732526">
    <property type="protein sequence ID" value="EFX87866.1"/>
    <property type="molecule type" value="Genomic_DNA"/>
</dbReference>
<evidence type="ECO:0000313" key="10">
    <source>
        <dbReference type="EMBL" id="EFX87866.1"/>
    </source>
</evidence>
<evidence type="ECO:0000313" key="11">
    <source>
        <dbReference type="Proteomes" id="UP000000305"/>
    </source>
</evidence>
<dbReference type="Gene3D" id="1.10.3430.10">
    <property type="entry name" value="Ammonium transporter AmtB like domains"/>
    <property type="match status" value="1"/>
</dbReference>
<keyword evidence="6 8" id="KW-0472">Membrane</keyword>
<sequence length="474" mass="51710">MASPLINQSDPIASINLIHDELESFKKNVDIFFLVVMGSIVFFLQAGFAFYESGSVRSKNVTNVLFLNYMDTSIGSLFYLLCGYALAFGEGNGFCGTRYFALVGLPFDKMAHCFFQYTFAATATTIVKSSLHERSSMTAYFTSIMLLSGITYPIVSHWAWSPVGWLAQLGYRDFAGSGVVHAMGGSAGLAAALMTGPRTGRFEKNGNCNPIQPHSIPQVTLGAFIFLFGAIAFNAGSNLTISKSKDGAVISLVCLNTLICVASATATSLLYQRYFTASGRTVKNWNIVNMLNGSFTGMVVICAGCDQYPPWASLVVGCLGYFAFLLVFKAMQRFQIDDATNSVPVQLGGGYFGVIGAAIFGSDGIILSPSKSSAYVLLVNVFGGAVIAIFSFLSVLFLYVILRYFNLHRVTEREEKIGLDLALHNQAAYHMEDDKIERIISVESISRRSTAKVQPANSPYRLRRMTSEPHIQAW</sequence>
<dbReference type="GO" id="GO:0005886">
    <property type="term" value="C:plasma membrane"/>
    <property type="evidence" value="ECO:0000318"/>
    <property type="project" value="GO_Central"/>
</dbReference>
<evidence type="ECO:0000256" key="8">
    <source>
        <dbReference type="SAM" id="Phobius"/>
    </source>
</evidence>
<keyword evidence="4 8" id="KW-0812">Transmembrane</keyword>
<feature type="transmembrane region" description="Helical" evidence="8">
    <location>
        <begin position="109"/>
        <end position="127"/>
    </location>
</feature>
<dbReference type="GO" id="GO:0072488">
    <property type="term" value="P:ammonium transmembrane transport"/>
    <property type="evidence" value="ECO:0000318"/>
    <property type="project" value="GO_Central"/>
</dbReference>
<dbReference type="FunFam" id="1.10.3430.10:FF:000025">
    <property type="entry name" value="Ammonium transporter, splicing variant"/>
    <property type="match status" value="1"/>
</dbReference>
<feature type="transmembrane region" description="Helical" evidence="8">
    <location>
        <begin position="216"/>
        <end position="236"/>
    </location>
</feature>
<comment type="subcellular location">
    <subcellularLocation>
        <location evidence="1">Membrane</location>
        <topology evidence="1">Multi-pass membrane protein</topology>
    </subcellularLocation>
</comment>
<dbReference type="GO" id="GO:0097272">
    <property type="term" value="P:ammonium homeostasis"/>
    <property type="evidence" value="ECO:0000318"/>
    <property type="project" value="GO_Central"/>
</dbReference>
<dbReference type="SUPFAM" id="SSF111352">
    <property type="entry name" value="Ammonium transporter"/>
    <property type="match status" value="1"/>
</dbReference>
<dbReference type="PANTHER" id="PTHR11730:SF6">
    <property type="entry name" value="AMMONIUM TRANSPORTER"/>
    <property type="match status" value="1"/>
</dbReference>
<feature type="transmembrane region" description="Helical" evidence="8">
    <location>
        <begin position="139"/>
        <end position="159"/>
    </location>
</feature>
<feature type="transmembrane region" description="Helical" evidence="8">
    <location>
        <begin position="310"/>
        <end position="328"/>
    </location>
</feature>
<proteinExistence type="inferred from homology"/>
<feature type="transmembrane region" description="Helical" evidence="8">
    <location>
        <begin position="374"/>
        <end position="402"/>
    </location>
</feature>
<dbReference type="InterPro" id="IPR024041">
    <property type="entry name" value="NH4_transpt_AmtB-like_dom"/>
</dbReference>
<dbReference type="STRING" id="6669.E9FWC4"/>
<evidence type="ECO:0000256" key="2">
    <source>
        <dbReference type="ARBA" id="ARBA00005887"/>
    </source>
</evidence>
<dbReference type="OrthoDB" id="534912at2759"/>
<evidence type="ECO:0000259" key="9">
    <source>
        <dbReference type="Pfam" id="PF00909"/>
    </source>
</evidence>
<feature type="transmembrane region" description="Helical" evidence="8">
    <location>
        <begin position="174"/>
        <end position="195"/>
    </location>
</feature>